<accession>A0A8D4VS88</accession>
<dbReference type="Pfam" id="PF08239">
    <property type="entry name" value="SH3_3"/>
    <property type="match status" value="1"/>
</dbReference>
<evidence type="ECO:0000259" key="4">
    <source>
        <dbReference type="Pfam" id="PF08239"/>
    </source>
</evidence>
<evidence type="ECO:0000256" key="2">
    <source>
        <dbReference type="ARBA" id="ARBA00011901"/>
    </source>
</evidence>
<dbReference type="Proteomes" id="UP000824988">
    <property type="component" value="Chromosome"/>
</dbReference>
<evidence type="ECO:0000259" key="3">
    <source>
        <dbReference type="Pfam" id="PF05257"/>
    </source>
</evidence>
<protein>
    <recommendedName>
        <fullName evidence="2">N-acetylmuramoyl-L-alanine amidase</fullName>
        <ecNumber evidence="2">3.5.1.28</ecNumber>
    </recommendedName>
</protein>
<dbReference type="Gene3D" id="2.30.30.40">
    <property type="entry name" value="SH3 Domains"/>
    <property type="match status" value="1"/>
</dbReference>
<dbReference type="InterPro" id="IPR013423">
    <property type="entry name" value="CHP02594"/>
</dbReference>
<proteinExistence type="predicted"/>
<dbReference type="GO" id="GO:0008745">
    <property type="term" value="F:N-acetylmuramoyl-L-alanine amidase activity"/>
    <property type="evidence" value="ECO:0007669"/>
    <property type="project" value="UniProtKB-EC"/>
</dbReference>
<dbReference type="AlphaFoldDB" id="A0A8D4VS88"/>
<dbReference type="Pfam" id="PF05257">
    <property type="entry name" value="CHAP"/>
    <property type="match status" value="1"/>
</dbReference>
<dbReference type="NCBIfam" id="TIGR02594">
    <property type="entry name" value="TIGR02594 family protein"/>
    <property type="match status" value="1"/>
</dbReference>
<dbReference type="EC" id="3.5.1.28" evidence="2"/>
<sequence length="210" mass="22278">MSQLVVTASALNLRDAPSVQGNVVAILDRGDVVASIGASPDGHWQKVSHGADTGWASFKYLQPVMAEAPVAAFPWFDIAVQEAGTAEISGSGANPRIVEYLRSTTLGADMAASDETPWCSAFVNFCVEKSGFAGTDSAMARSWLNWGRRTDAPVTGCIVVFERSTSPSGHVAFYVADSGNEIKVLGGNQGNKVCFADYPKSRILGYRVPK</sequence>
<dbReference type="RefSeq" id="WP_082411595.1">
    <property type="nucleotide sequence ID" value="NZ_AP019782.1"/>
</dbReference>
<dbReference type="InterPro" id="IPR003646">
    <property type="entry name" value="SH3-like_bac-type"/>
</dbReference>
<feature type="domain" description="SH3b" evidence="4">
    <location>
        <begin position="9"/>
        <end position="61"/>
    </location>
</feature>
<organism evidence="5 6">
    <name type="scientific">Methylogaea oryzae</name>
    <dbReference type="NCBI Taxonomy" id="1295382"/>
    <lineage>
        <taxon>Bacteria</taxon>
        <taxon>Pseudomonadati</taxon>
        <taxon>Pseudomonadota</taxon>
        <taxon>Gammaproteobacteria</taxon>
        <taxon>Methylococcales</taxon>
        <taxon>Methylococcaceae</taxon>
        <taxon>Methylogaea</taxon>
    </lineage>
</organism>
<reference evidence="5" key="1">
    <citation type="submission" date="2019-06" db="EMBL/GenBank/DDBJ databases">
        <title>Complete genome sequence of Methylogaea oryzae strain JCM16910.</title>
        <authorList>
            <person name="Asakawa S."/>
        </authorList>
    </citation>
    <scope>NUCLEOTIDE SEQUENCE</scope>
    <source>
        <strain evidence="5">E10</strain>
    </source>
</reference>
<dbReference type="InterPro" id="IPR038765">
    <property type="entry name" value="Papain-like_cys_pep_sf"/>
</dbReference>
<gene>
    <name evidence="5" type="ORF">MoryE10_29600</name>
</gene>
<dbReference type="InterPro" id="IPR007921">
    <property type="entry name" value="CHAP_dom"/>
</dbReference>
<evidence type="ECO:0000313" key="5">
    <source>
        <dbReference type="EMBL" id="BBL72354.1"/>
    </source>
</evidence>
<dbReference type="SUPFAM" id="SSF54001">
    <property type="entry name" value="Cysteine proteinases"/>
    <property type="match status" value="1"/>
</dbReference>
<evidence type="ECO:0000256" key="1">
    <source>
        <dbReference type="ARBA" id="ARBA00001561"/>
    </source>
</evidence>
<feature type="domain" description="Peptidase C51" evidence="3">
    <location>
        <begin position="114"/>
        <end position="188"/>
    </location>
</feature>
<dbReference type="EMBL" id="AP019782">
    <property type="protein sequence ID" value="BBL72354.1"/>
    <property type="molecule type" value="Genomic_DNA"/>
</dbReference>
<evidence type="ECO:0000313" key="6">
    <source>
        <dbReference type="Proteomes" id="UP000824988"/>
    </source>
</evidence>
<keyword evidence="6" id="KW-1185">Reference proteome</keyword>
<name>A0A8D4VS88_9GAMM</name>
<dbReference type="KEGG" id="moz:MoryE10_29600"/>
<comment type="catalytic activity">
    <reaction evidence="1">
        <text>Hydrolyzes the link between N-acetylmuramoyl residues and L-amino acid residues in certain cell-wall glycopeptides.</text>
        <dbReference type="EC" id="3.5.1.28"/>
    </reaction>
</comment>